<dbReference type="AlphaFoldDB" id="A0A9W6INM4"/>
<dbReference type="GO" id="GO:0005829">
    <property type="term" value="C:cytosol"/>
    <property type="evidence" value="ECO:0007669"/>
    <property type="project" value="TreeGrafter"/>
</dbReference>
<feature type="active site" description="Proton donor" evidence="4">
    <location>
        <position position="111"/>
    </location>
</feature>
<dbReference type="InterPro" id="IPR002376">
    <property type="entry name" value="Formyl_transf_N"/>
</dbReference>
<dbReference type="GO" id="GO:0004644">
    <property type="term" value="F:phosphoribosylglycinamide formyltransferase activity"/>
    <property type="evidence" value="ECO:0007669"/>
    <property type="project" value="UniProtKB-UniRule"/>
</dbReference>
<comment type="catalytic activity">
    <reaction evidence="4">
        <text>N(1)-(5-phospho-beta-D-ribosyl)glycinamide + (6R)-10-formyltetrahydrofolate = N(2)-formyl-N(1)-(5-phospho-beta-D-ribosyl)glycinamide + (6S)-5,6,7,8-tetrahydrofolate + H(+)</text>
        <dbReference type="Rhea" id="RHEA:15053"/>
        <dbReference type="ChEBI" id="CHEBI:15378"/>
        <dbReference type="ChEBI" id="CHEBI:57453"/>
        <dbReference type="ChEBI" id="CHEBI:143788"/>
        <dbReference type="ChEBI" id="CHEBI:147286"/>
        <dbReference type="ChEBI" id="CHEBI:195366"/>
        <dbReference type="EC" id="2.1.2.2"/>
    </reaction>
</comment>
<feature type="binding site" evidence="4">
    <location>
        <begin position="92"/>
        <end position="95"/>
    </location>
    <ligand>
        <name>(6R)-10-formyltetrahydrofolate</name>
        <dbReference type="ChEBI" id="CHEBI:195366"/>
    </ligand>
</feature>
<evidence type="ECO:0000313" key="7">
    <source>
        <dbReference type="Proteomes" id="UP001143486"/>
    </source>
</evidence>
<dbReference type="CDD" id="cd08645">
    <property type="entry name" value="FMT_core_GART"/>
    <property type="match status" value="1"/>
</dbReference>
<dbReference type="PANTHER" id="PTHR43369:SF2">
    <property type="entry name" value="PHOSPHORIBOSYLGLYCINAMIDE FORMYLTRANSFERASE"/>
    <property type="match status" value="1"/>
</dbReference>
<evidence type="ECO:0000256" key="3">
    <source>
        <dbReference type="ARBA" id="ARBA00022755"/>
    </source>
</evidence>
<keyword evidence="3 4" id="KW-0658">Purine biosynthesis</keyword>
<name>A0A9W6INM4_9PROT</name>
<feature type="binding site" evidence="4">
    <location>
        <position position="67"/>
    </location>
    <ligand>
        <name>(6R)-10-formyltetrahydrofolate</name>
        <dbReference type="ChEBI" id="CHEBI:195366"/>
    </ligand>
</feature>
<gene>
    <name evidence="4 6" type="primary">purN</name>
    <name evidence="6" type="ORF">GCM10017621_28410</name>
</gene>
<dbReference type="EC" id="2.1.2.2" evidence="4"/>
<comment type="function">
    <text evidence="4">Catalyzes the transfer of a formyl group from 10-formyltetrahydrofolate to 5-phospho-ribosyl-glycinamide (GAR), producing 5-phospho-ribosyl-N-formylglycinamide (FGAR) and tetrahydrofolate.</text>
</comment>
<dbReference type="EMBL" id="BSFE01000010">
    <property type="protein sequence ID" value="GLK53333.1"/>
    <property type="molecule type" value="Genomic_DNA"/>
</dbReference>
<feature type="binding site" evidence="4">
    <location>
        <position position="109"/>
    </location>
    <ligand>
        <name>(6R)-10-formyltetrahydrofolate</name>
        <dbReference type="ChEBI" id="CHEBI:195366"/>
    </ligand>
</feature>
<reference evidence="6" key="2">
    <citation type="submission" date="2023-01" db="EMBL/GenBank/DDBJ databases">
        <authorList>
            <person name="Sun Q."/>
            <person name="Evtushenko L."/>
        </authorList>
    </citation>
    <scope>NUCLEOTIDE SEQUENCE</scope>
    <source>
        <strain evidence="6">VKM B-1513</strain>
    </source>
</reference>
<comment type="pathway">
    <text evidence="1 4">Purine metabolism; IMP biosynthesis via de novo pathway; N(2)-formyl-N(1)-(5-phospho-D-ribosyl)glycinamide from N(1)-(5-phospho-D-ribosyl)glycinamide (10-formyl THF route): step 1/1.</text>
</comment>
<dbReference type="HAMAP" id="MF_01930">
    <property type="entry name" value="PurN"/>
    <property type="match status" value="1"/>
</dbReference>
<keyword evidence="2 4" id="KW-0808">Transferase</keyword>
<dbReference type="InterPro" id="IPR036477">
    <property type="entry name" value="Formyl_transf_N_sf"/>
</dbReference>
<dbReference type="SUPFAM" id="SSF53328">
    <property type="entry name" value="Formyltransferase"/>
    <property type="match status" value="1"/>
</dbReference>
<proteinExistence type="inferred from homology"/>
<dbReference type="Pfam" id="PF00551">
    <property type="entry name" value="Formyl_trans_N"/>
    <property type="match status" value="1"/>
</dbReference>
<evidence type="ECO:0000256" key="4">
    <source>
        <dbReference type="HAMAP-Rule" id="MF_01930"/>
    </source>
</evidence>
<dbReference type="PANTHER" id="PTHR43369">
    <property type="entry name" value="PHOSPHORIBOSYLGLYCINAMIDE FORMYLTRANSFERASE"/>
    <property type="match status" value="1"/>
</dbReference>
<comment type="caution">
    <text evidence="6">The sequence shown here is derived from an EMBL/GenBank/DDBJ whole genome shotgun (WGS) entry which is preliminary data.</text>
</comment>
<accession>A0A9W6INM4</accession>
<evidence type="ECO:0000259" key="5">
    <source>
        <dbReference type="Pfam" id="PF00551"/>
    </source>
</evidence>
<organism evidence="6 7">
    <name type="scientific">Maricaulis virginensis</name>
    <dbReference type="NCBI Taxonomy" id="144022"/>
    <lineage>
        <taxon>Bacteria</taxon>
        <taxon>Pseudomonadati</taxon>
        <taxon>Pseudomonadota</taxon>
        <taxon>Alphaproteobacteria</taxon>
        <taxon>Maricaulales</taxon>
        <taxon>Maricaulaceae</taxon>
        <taxon>Maricaulis</taxon>
    </lineage>
</organism>
<dbReference type="NCBIfam" id="TIGR00639">
    <property type="entry name" value="PurN"/>
    <property type="match status" value="1"/>
</dbReference>
<protein>
    <recommendedName>
        <fullName evidence="4">Phosphoribosylglycinamide formyltransferase</fullName>
        <ecNumber evidence="4">2.1.2.2</ecNumber>
    </recommendedName>
    <alternativeName>
        <fullName evidence="4">5'-phosphoribosylglycinamide transformylase</fullName>
    </alternativeName>
    <alternativeName>
        <fullName evidence="4">GAR transformylase</fullName>
        <shortName evidence="4">GART</shortName>
    </alternativeName>
</protein>
<evidence type="ECO:0000256" key="1">
    <source>
        <dbReference type="ARBA" id="ARBA00005054"/>
    </source>
</evidence>
<evidence type="ECO:0000256" key="2">
    <source>
        <dbReference type="ARBA" id="ARBA00022679"/>
    </source>
</evidence>
<dbReference type="RefSeq" id="WP_271187686.1">
    <property type="nucleotide sequence ID" value="NZ_BSFE01000010.1"/>
</dbReference>
<dbReference type="GO" id="GO:0006189">
    <property type="term" value="P:'de novo' IMP biosynthetic process"/>
    <property type="evidence" value="ECO:0007669"/>
    <property type="project" value="UniProtKB-UniRule"/>
</dbReference>
<keyword evidence="7" id="KW-1185">Reference proteome</keyword>
<evidence type="ECO:0000313" key="6">
    <source>
        <dbReference type="EMBL" id="GLK53333.1"/>
    </source>
</evidence>
<dbReference type="Gene3D" id="3.40.50.170">
    <property type="entry name" value="Formyl transferase, N-terminal domain"/>
    <property type="match status" value="1"/>
</dbReference>
<feature type="binding site" evidence="4">
    <location>
        <begin position="14"/>
        <end position="16"/>
    </location>
    <ligand>
        <name>N(1)-(5-phospho-beta-D-ribosyl)glycinamide</name>
        <dbReference type="ChEBI" id="CHEBI:143788"/>
    </ligand>
</feature>
<sequence>MAKTKIAVLISGRGSNMQALLDAAKDEDFPAEIVLVASNRPDAAGLAVAEAAGIATEVIDHRDYEGRAAFEEALDSTLKMYGPRIVCLAGFMRILTPWFTERWRDLLINIHPSLLPAFKGLHTHERALEAGVRIHGCTVHYVRPEMDDGPIIGQAAVPVLPGDTPDTLAARVLEAEHKLYPQCVALACSGKARVAGERVRLQVREFGAELLMNPHD</sequence>
<dbReference type="Proteomes" id="UP001143486">
    <property type="component" value="Unassembled WGS sequence"/>
</dbReference>
<feature type="domain" description="Formyl transferase N-terminal" evidence="5">
    <location>
        <begin position="5"/>
        <end position="183"/>
    </location>
</feature>
<dbReference type="InterPro" id="IPR004607">
    <property type="entry name" value="GART"/>
</dbReference>
<feature type="site" description="Raises pKa of active site His" evidence="4">
    <location>
        <position position="147"/>
    </location>
</feature>
<comment type="similarity">
    <text evidence="4">Belongs to the GART family.</text>
</comment>
<reference evidence="6" key="1">
    <citation type="journal article" date="2014" name="Int. J. Syst. Evol. Microbiol.">
        <title>Complete genome sequence of Corynebacterium casei LMG S-19264T (=DSM 44701T), isolated from a smear-ripened cheese.</title>
        <authorList>
            <consortium name="US DOE Joint Genome Institute (JGI-PGF)"/>
            <person name="Walter F."/>
            <person name="Albersmeier A."/>
            <person name="Kalinowski J."/>
            <person name="Ruckert C."/>
        </authorList>
    </citation>
    <scope>NUCLEOTIDE SEQUENCE</scope>
    <source>
        <strain evidence="6">VKM B-1513</strain>
    </source>
</reference>